<evidence type="ECO:0000313" key="3">
    <source>
        <dbReference type="EMBL" id="KAG5495241.1"/>
    </source>
</evidence>
<feature type="region of interest" description="Disordered" evidence="1">
    <location>
        <begin position="183"/>
        <end position="202"/>
    </location>
</feature>
<reference evidence="3 4" key="1">
    <citation type="submission" date="2021-02" db="EMBL/GenBank/DDBJ databases">
        <title>Porcisia hertigi Genome sequencing and assembly.</title>
        <authorList>
            <person name="Almutairi H."/>
            <person name="Gatherer D."/>
        </authorList>
    </citation>
    <scope>NUCLEOTIDE SEQUENCE [LARGE SCALE GENOMIC DNA]</scope>
    <source>
        <strain evidence="3 4">C119</strain>
    </source>
</reference>
<dbReference type="PANTHER" id="PTHR10953:SF29">
    <property type="entry name" value="NEDD8-ACTIVATING ENZYME E1 REGULATORY SUBUNIT"/>
    <property type="match status" value="1"/>
</dbReference>
<dbReference type="KEGG" id="phet:94288413"/>
<proteinExistence type="predicted"/>
<dbReference type="InterPro" id="IPR045886">
    <property type="entry name" value="ThiF/MoeB/HesA"/>
</dbReference>
<protein>
    <recommendedName>
        <fullName evidence="2">THIF-type NAD/FAD binding fold domain-containing protein</fullName>
    </recommendedName>
</protein>
<evidence type="ECO:0000256" key="1">
    <source>
        <dbReference type="SAM" id="MobiDB-lite"/>
    </source>
</evidence>
<dbReference type="PANTHER" id="PTHR10953">
    <property type="entry name" value="UBIQUITIN-ACTIVATING ENZYME E1"/>
    <property type="match status" value="1"/>
</dbReference>
<gene>
    <name evidence="3" type="ORF">JKF63_02296</name>
</gene>
<organism evidence="3 4">
    <name type="scientific">Porcisia hertigi</name>
    <dbReference type="NCBI Taxonomy" id="2761500"/>
    <lineage>
        <taxon>Eukaryota</taxon>
        <taxon>Discoba</taxon>
        <taxon>Euglenozoa</taxon>
        <taxon>Kinetoplastea</taxon>
        <taxon>Metakinetoplastina</taxon>
        <taxon>Trypanosomatida</taxon>
        <taxon>Trypanosomatidae</taxon>
        <taxon>Leishmaniinae</taxon>
        <taxon>Porcisia</taxon>
    </lineage>
</organism>
<dbReference type="Pfam" id="PF00899">
    <property type="entry name" value="ThiF"/>
    <property type="match status" value="1"/>
</dbReference>
<dbReference type="EMBL" id="JAFJZO010000033">
    <property type="protein sequence ID" value="KAG5495241.1"/>
    <property type="molecule type" value="Genomic_DNA"/>
</dbReference>
<dbReference type="SUPFAM" id="SSF69572">
    <property type="entry name" value="Activating enzymes of the ubiquitin-like proteins"/>
    <property type="match status" value="3"/>
</dbReference>
<dbReference type="GeneID" id="94288413"/>
<sequence length="801" mass="88234">MSTWDNRPLVEAKHIIGGNLKEAKFDRQLRLWGADGQAALEAAHVVALGATLAITEALKSLVLTGVRTFTLVDERFVCGEDVATNYFVSPTDVGAPLAAVVLRHVCALGEQCDAVAVQESPRHWVAKYTAAVDEDWATGCVYSDRRGPGPAETGAQDEPTVPVSAVMRFLAGYTPLAKMESFASADAPPGDTPHPSSSTNAPPSLPSLFLVSERYVDLTSTSPFLQVCAMRVQPDVPVLLIRSSGFLGMLQTYSCDRVVMCPQNPTQVKMEDLRVFEPFPALQTWFDAHHPDDLVQFPVDSADAMTPHSHLPYPCIVHHAFRRWRAAMPDNGLKCRQGTSPSVFPLTTQDYRDIASIIAGMIRRQSPPEEAFLEAMEKCTAKLNRPVVQQLPQALVDLFGDARCADPMRAVRAVRSRISPAAFTSPSPAVRKTAELLVWGCPDVLVWFILRAVQLFVMGKIGGELELCNVPLTTPPVAHNTGTGEEVVVPDVQGGTAHTGTPPFRPTYSAYHMPYSGHLPDFMTTTTWYRELQDVYQAKHADDVTCIWVKACELLEAALLQEDDDARVGGSSEEEEEEEETQGRGPWVASLIAEKAKALLRKHTATVVENIWDIRGVTFSPAYRAATETEWRQRLGQRLVWLTRHISFDVEWNPTARRATCLAVAYLTKEELHRQDRCSSSGVSASAIAQEAAVLMSQEHRLKASMLSGESEEVTFHSFDESCAPWWFEEDSRKLFVRACEEVARWDRGTGSNGACVQLPSVAASTGALAAQEAVKLLMRMRVPCASQMLYDGYTNKVFML</sequence>
<keyword evidence="4" id="KW-1185">Reference proteome</keyword>
<dbReference type="RefSeq" id="XP_067754493.1">
    <property type="nucleotide sequence ID" value="XM_067898336.1"/>
</dbReference>
<dbReference type="Gene3D" id="3.40.50.720">
    <property type="entry name" value="NAD(P)-binding Rossmann-like Domain"/>
    <property type="match status" value="2"/>
</dbReference>
<dbReference type="GO" id="GO:0005737">
    <property type="term" value="C:cytoplasm"/>
    <property type="evidence" value="ECO:0007669"/>
    <property type="project" value="TreeGrafter"/>
</dbReference>
<dbReference type="InterPro" id="IPR035985">
    <property type="entry name" value="Ubiquitin-activating_enz"/>
</dbReference>
<evidence type="ECO:0000259" key="2">
    <source>
        <dbReference type="Pfam" id="PF00899"/>
    </source>
</evidence>
<feature type="region of interest" description="Disordered" evidence="1">
    <location>
        <begin position="564"/>
        <end position="586"/>
    </location>
</feature>
<dbReference type="OrthoDB" id="1708823at2759"/>
<dbReference type="GO" id="GO:0019781">
    <property type="term" value="F:NEDD8 activating enzyme activity"/>
    <property type="evidence" value="ECO:0007669"/>
    <property type="project" value="TreeGrafter"/>
</dbReference>
<name>A0A836HLA9_9TRYP</name>
<dbReference type="Proteomes" id="UP000674318">
    <property type="component" value="Unassembled WGS sequence"/>
</dbReference>
<dbReference type="InterPro" id="IPR000594">
    <property type="entry name" value="ThiF_NAD_FAD-bd"/>
</dbReference>
<comment type="caution">
    <text evidence="3">The sequence shown here is derived from an EMBL/GenBank/DDBJ whole genome shotgun (WGS) entry which is preliminary data.</text>
</comment>
<dbReference type="GO" id="GO:0045116">
    <property type="term" value="P:protein neddylation"/>
    <property type="evidence" value="ECO:0007669"/>
    <property type="project" value="TreeGrafter"/>
</dbReference>
<feature type="domain" description="THIF-type NAD/FAD binding fold" evidence="2">
    <location>
        <begin position="26"/>
        <end position="120"/>
    </location>
</feature>
<evidence type="ECO:0000313" key="4">
    <source>
        <dbReference type="Proteomes" id="UP000674318"/>
    </source>
</evidence>
<dbReference type="AlphaFoldDB" id="A0A836HLA9"/>
<accession>A0A836HLA9</accession>